<dbReference type="EC" id="1.1.99.1" evidence="8"/>
<dbReference type="Pfam" id="PF05199">
    <property type="entry name" value="GMC_oxred_C"/>
    <property type="match status" value="1"/>
</dbReference>
<gene>
    <name evidence="8" type="ORF">ABVN21_08355</name>
</gene>
<dbReference type="SUPFAM" id="SSF51905">
    <property type="entry name" value="FAD/NAD(P)-binding domain"/>
    <property type="match status" value="1"/>
</dbReference>
<evidence type="ECO:0000259" key="7">
    <source>
        <dbReference type="PROSITE" id="PS00624"/>
    </source>
</evidence>
<dbReference type="InterPro" id="IPR000172">
    <property type="entry name" value="GMC_OxRdtase_N"/>
</dbReference>
<dbReference type="Gene3D" id="3.50.50.60">
    <property type="entry name" value="FAD/NAD(P)-binding domain"/>
    <property type="match status" value="1"/>
</dbReference>
<dbReference type="EMBL" id="CP159258">
    <property type="protein sequence ID" value="XCG76067.1"/>
    <property type="molecule type" value="Genomic_DNA"/>
</dbReference>
<evidence type="ECO:0000256" key="1">
    <source>
        <dbReference type="ARBA" id="ARBA00001974"/>
    </source>
</evidence>
<proteinExistence type="inferred from homology"/>
<dbReference type="PROSITE" id="PS00624">
    <property type="entry name" value="GMC_OXRED_2"/>
    <property type="match status" value="1"/>
</dbReference>
<dbReference type="AlphaFoldDB" id="A0AAU8E6G6"/>
<dbReference type="PANTHER" id="PTHR11552">
    <property type="entry name" value="GLUCOSE-METHANOL-CHOLINE GMC OXIDOREDUCTASE"/>
    <property type="match status" value="1"/>
</dbReference>
<dbReference type="Gene3D" id="3.30.560.10">
    <property type="entry name" value="Glucose Oxidase, domain 3"/>
    <property type="match status" value="1"/>
</dbReference>
<protein>
    <submittedName>
        <fullName evidence="8">Choline dehydrogenase</fullName>
        <ecNumber evidence="8">1.1.99.1</ecNumber>
    </submittedName>
</protein>
<evidence type="ECO:0000256" key="2">
    <source>
        <dbReference type="ARBA" id="ARBA00010790"/>
    </source>
</evidence>
<dbReference type="InterPro" id="IPR012132">
    <property type="entry name" value="GMC_OxRdtase"/>
</dbReference>
<feature type="binding site" evidence="6">
    <location>
        <begin position="94"/>
        <end position="97"/>
    </location>
    <ligand>
        <name>FAD</name>
        <dbReference type="ChEBI" id="CHEBI:57692"/>
    </ligand>
</feature>
<dbReference type="PIRSF" id="PIRSF000137">
    <property type="entry name" value="Alcohol_oxidase"/>
    <property type="match status" value="1"/>
</dbReference>
<name>A0AAU8E6G6_9PSED</name>
<keyword evidence="4 6" id="KW-0274">FAD</keyword>
<organism evidence="8">
    <name type="scientific">Pseudomonas sp. MYb327</name>
    <dbReference type="NCBI Taxonomy" id="2745230"/>
    <lineage>
        <taxon>Bacteria</taxon>
        <taxon>Pseudomonadati</taxon>
        <taxon>Pseudomonadota</taxon>
        <taxon>Gammaproteobacteria</taxon>
        <taxon>Pseudomonadales</taxon>
        <taxon>Pseudomonadaceae</taxon>
        <taxon>Pseudomonas</taxon>
    </lineage>
</organism>
<dbReference type="RefSeq" id="WP_339555759.1">
    <property type="nucleotide sequence ID" value="NZ_CP159258.1"/>
</dbReference>
<dbReference type="InterPro" id="IPR007867">
    <property type="entry name" value="GMC_OxRtase_C"/>
</dbReference>
<dbReference type="Pfam" id="PF00732">
    <property type="entry name" value="GMC_oxred_N"/>
    <property type="match status" value="1"/>
</dbReference>
<feature type="domain" description="Glucose-methanol-choline oxidoreductase N-terminal" evidence="7">
    <location>
        <begin position="260"/>
        <end position="274"/>
    </location>
</feature>
<evidence type="ECO:0000256" key="5">
    <source>
        <dbReference type="ARBA" id="ARBA00023002"/>
    </source>
</evidence>
<reference evidence="8" key="1">
    <citation type="submission" date="2024-06" db="EMBL/GenBank/DDBJ databases">
        <title>The Caenorhabditis elegans bacterial microbiome influences microsporidia infection through nutrient limitation and inhibiting parasite invasion.</title>
        <authorList>
            <person name="Tamim El Jarkass H."/>
            <person name="Castelblanco S."/>
            <person name="Kaur M."/>
            <person name="Wan Y.C."/>
            <person name="Ellis A.E."/>
            <person name="Sheldon R.D."/>
            <person name="Lien E.C."/>
            <person name="Burton N.O."/>
            <person name="Wright G.D."/>
            <person name="Reinke A.W."/>
        </authorList>
    </citation>
    <scope>NUCLEOTIDE SEQUENCE</scope>
    <source>
        <strain evidence="8">MYb327</strain>
    </source>
</reference>
<evidence type="ECO:0000256" key="6">
    <source>
        <dbReference type="PIRSR" id="PIRSR000137-2"/>
    </source>
</evidence>
<accession>A0AAU8E6G6</accession>
<dbReference type="GO" id="GO:0008812">
    <property type="term" value="F:choline dehydrogenase activity"/>
    <property type="evidence" value="ECO:0007669"/>
    <property type="project" value="UniProtKB-EC"/>
</dbReference>
<dbReference type="NCBIfam" id="NF002550">
    <property type="entry name" value="PRK02106.1"/>
    <property type="match status" value="1"/>
</dbReference>
<keyword evidence="3" id="KW-0285">Flavoprotein</keyword>
<dbReference type="GO" id="GO:0050660">
    <property type="term" value="F:flavin adenine dinucleotide binding"/>
    <property type="evidence" value="ECO:0007669"/>
    <property type="project" value="InterPro"/>
</dbReference>
<dbReference type="PANTHER" id="PTHR11552:SF147">
    <property type="entry name" value="CHOLINE DEHYDROGENASE, MITOCHONDRIAL"/>
    <property type="match status" value="1"/>
</dbReference>
<dbReference type="SUPFAM" id="SSF54373">
    <property type="entry name" value="FAD-linked reductases, C-terminal domain"/>
    <property type="match status" value="1"/>
</dbReference>
<comment type="cofactor">
    <cofactor evidence="1 6">
        <name>FAD</name>
        <dbReference type="ChEBI" id="CHEBI:57692"/>
    </cofactor>
</comment>
<sequence length="549" mass="60018">MSGNKWDYIIVGGGSAGSVLANRLSECASNRVLLLEAGPSGRWSPLVAIPAGAVALMKSRRYNWLFETEPQPQLANRRMFQPRGRCLGGSSSINLAVNTRGQPWDYDEWERLGCPGWGFRDVLPFFKKSENFEPVSQPADAPFHGKGGPLNIAERRWTSPYGHAFLEACAQAGLPRSSDPNGADQEGACLQRAYQKNGRRCSNARAYLNPARDRENLQIITGAHATRVLLDGKRAVGVEYMRNGKLCQARASAEVILSGGAFQSPQLLLLSGIGPRAELEKHGIQVRHELEGVGQNLQDHLAVVLNVRTHTRRGISLHPSSLLQAVKALAQFVFRRRGMLTTNVIEAGAFVRSLPQESMPDMQLHCAPIMYRDHGRDMRLPASGYGYSMAINDGRPLSRGRVGLHSSNPLAPPLIDPNYLSHARDLQRLVLGVKMMRKIIAQPVLAVHNKCEINPGPQVQTDEQLEAWVRENVETAYHPVGSCKMGPASDAMAVVDARLRVHGLDGLRVIDASIMPTLVNGNTNQPVTMIGEKGASMILEDAAALERAV</sequence>
<evidence type="ECO:0000256" key="3">
    <source>
        <dbReference type="ARBA" id="ARBA00022630"/>
    </source>
</evidence>
<comment type="similarity">
    <text evidence="2">Belongs to the GMC oxidoreductase family.</text>
</comment>
<evidence type="ECO:0000256" key="4">
    <source>
        <dbReference type="ARBA" id="ARBA00022827"/>
    </source>
</evidence>
<dbReference type="InterPro" id="IPR036188">
    <property type="entry name" value="FAD/NAD-bd_sf"/>
</dbReference>
<keyword evidence="5 8" id="KW-0560">Oxidoreductase</keyword>
<evidence type="ECO:0000313" key="8">
    <source>
        <dbReference type="EMBL" id="XCG76067.1"/>
    </source>
</evidence>